<sequence length="123" mass="13843">MQASFAGSPEDLLRLKQVYDLSGSSDKALGGSRKSHFQHYKNPKVVTSNISNSKGIRVEEATMNRQGEANARSKHGLAAKIHLNDGLGHKGSVTTEQTVRRIRRRCFYVWMRCPKTNTKTQKR</sequence>
<comment type="caution">
    <text evidence="1">The sequence shown here is derived from an EMBL/GenBank/DDBJ whole genome shotgun (WGS) entry which is preliminary data.</text>
</comment>
<dbReference type="AlphaFoldDB" id="A0A9W9Z6A0"/>
<evidence type="ECO:0000313" key="1">
    <source>
        <dbReference type="EMBL" id="KAJ7376038.1"/>
    </source>
</evidence>
<dbReference type="Proteomes" id="UP001163046">
    <property type="component" value="Unassembled WGS sequence"/>
</dbReference>
<reference evidence="1" key="1">
    <citation type="submission" date="2023-01" db="EMBL/GenBank/DDBJ databases">
        <title>Genome assembly of the deep-sea coral Lophelia pertusa.</title>
        <authorList>
            <person name="Herrera S."/>
            <person name="Cordes E."/>
        </authorList>
    </citation>
    <scope>NUCLEOTIDE SEQUENCE</scope>
    <source>
        <strain evidence="1">USNM1676648</strain>
        <tissue evidence="1">Polyp</tissue>
    </source>
</reference>
<proteinExistence type="predicted"/>
<name>A0A9W9Z6A0_9CNID</name>
<dbReference type="EMBL" id="MU826419">
    <property type="protein sequence ID" value="KAJ7376038.1"/>
    <property type="molecule type" value="Genomic_DNA"/>
</dbReference>
<accession>A0A9W9Z6A0</accession>
<keyword evidence="2" id="KW-1185">Reference proteome</keyword>
<evidence type="ECO:0000313" key="2">
    <source>
        <dbReference type="Proteomes" id="UP001163046"/>
    </source>
</evidence>
<gene>
    <name evidence="1" type="ORF">OS493_037322</name>
</gene>
<organism evidence="1 2">
    <name type="scientific">Desmophyllum pertusum</name>
    <dbReference type="NCBI Taxonomy" id="174260"/>
    <lineage>
        <taxon>Eukaryota</taxon>
        <taxon>Metazoa</taxon>
        <taxon>Cnidaria</taxon>
        <taxon>Anthozoa</taxon>
        <taxon>Hexacorallia</taxon>
        <taxon>Scleractinia</taxon>
        <taxon>Caryophylliina</taxon>
        <taxon>Caryophylliidae</taxon>
        <taxon>Desmophyllum</taxon>
    </lineage>
</organism>
<protein>
    <submittedName>
        <fullName evidence="1">Uncharacterized protein</fullName>
    </submittedName>
</protein>